<feature type="transmembrane region" description="Helical" evidence="1">
    <location>
        <begin position="44"/>
        <end position="63"/>
    </location>
</feature>
<accession>A0ABX8AJE0</accession>
<dbReference type="RefSeq" id="WP_211913718.1">
    <property type="nucleotide sequence ID" value="NZ_CP036498.1"/>
</dbReference>
<gene>
    <name evidence="2" type="ORF">RPMA_17405</name>
</gene>
<feature type="transmembrane region" description="Helical" evidence="1">
    <location>
        <begin position="20"/>
        <end position="38"/>
    </location>
</feature>
<keyword evidence="1" id="KW-0812">Transmembrane</keyword>
<evidence type="ECO:0000313" key="2">
    <source>
        <dbReference type="EMBL" id="QUS42465.1"/>
    </source>
</evidence>
<evidence type="ECO:0000256" key="1">
    <source>
        <dbReference type="SAM" id="Phobius"/>
    </source>
</evidence>
<sequence>MANIGINENSGAATGGVRDLLRWEGVTLFVGMTLFYWISGASWLQYALVFFLPDLAFLAYLAGPRIGAGVYNATHATIGPLLLVLFGLVTAEPVPGALAMIWLAHIGFDRMLGYGLKYERGFHFTHLGRIGKHAAAAKPIANSETTTNEVKAA</sequence>
<evidence type="ECO:0000313" key="3">
    <source>
        <dbReference type="Proteomes" id="UP000682843"/>
    </source>
</evidence>
<reference evidence="2 3" key="1">
    <citation type="submission" date="2019-02" db="EMBL/GenBank/DDBJ databases">
        <title>Emended description of the genus Rhodopseudomonas and description of Rhodopseudomonas albus sp. nov., a non-phototrophic, heavy-metal-tolerant bacterium isolated from garden soil.</title>
        <authorList>
            <person name="Bao Z."/>
            <person name="Cao W.W."/>
            <person name="Sato Y."/>
            <person name="Nishizawa T."/>
            <person name="Zhao J."/>
            <person name="Guo Y."/>
            <person name="Ohta H."/>
        </authorList>
    </citation>
    <scope>NUCLEOTIDE SEQUENCE [LARGE SCALE GENOMIC DNA]</scope>
    <source>
        <strain evidence="2 3">SK50-23</strain>
    </source>
</reference>
<name>A0ABX8AJE0_9BRAD</name>
<dbReference type="Pfam" id="PF14079">
    <property type="entry name" value="DUF4260"/>
    <property type="match status" value="1"/>
</dbReference>
<dbReference type="EMBL" id="CP036498">
    <property type="protein sequence ID" value="QUS42465.1"/>
    <property type="molecule type" value="Genomic_DNA"/>
</dbReference>
<dbReference type="InterPro" id="IPR025356">
    <property type="entry name" value="DUF4260"/>
</dbReference>
<protein>
    <submittedName>
        <fullName evidence="2">DUF4260 family protein</fullName>
    </submittedName>
</protein>
<keyword evidence="3" id="KW-1185">Reference proteome</keyword>
<keyword evidence="1" id="KW-1133">Transmembrane helix</keyword>
<dbReference type="Proteomes" id="UP000682843">
    <property type="component" value="Chromosome"/>
</dbReference>
<proteinExistence type="predicted"/>
<organism evidence="2 3">
    <name type="scientific">Tardiphaga alba</name>
    <dbReference type="NCBI Taxonomy" id="340268"/>
    <lineage>
        <taxon>Bacteria</taxon>
        <taxon>Pseudomonadati</taxon>
        <taxon>Pseudomonadota</taxon>
        <taxon>Alphaproteobacteria</taxon>
        <taxon>Hyphomicrobiales</taxon>
        <taxon>Nitrobacteraceae</taxon>
        <taxon>Tardiphaga</taxon>
    </lineage>
</organism>
<keyword evidence="1" id="KW-0472">Membrane</keyword>